<dbReference type="Pfam" id="PF02771">
    <property type="entry name" value="Acyl-CoA_dh_N"/>
    <property type="match status" value="1"/>
</dbReference>
<dbReference type="SUPFAM" id="SSF56645">
    <property type="entry name" value="Acyl-CoA dehydrogenase NM domain-like"/>
    <property type="match status" value="1"/>
</dbReference>
<dbReference type="GO" id="GO:0050660">
    <property type="term" value="F:flavin adenine dinucleotide binding"/>
    <property type="evidence" value="ECO:0007669"/>
    <property type="project" value="InterPro"/>
</dbReference>
<evidence type="ECO:0000313" key="3">
    <source>
        <dbReference type="Proteomes" id="UP000642180"/>
    </source>
</evidence>
<dbReference type="Proteomes" id="UP000642180">
    <property type="component" value="Unassembled WGS sequence"/>
</dbReference>
<dbReference type="GO" id="GO:0003995">
    <property type="term" value="F:acyl-CoA dehydrogenase activity"/>
    <property type="evidence" value="ECO:0007669"/>
    <property type="project" value="TreeGrafter"/>
</dbReference>
<dbReference type="PANTHER" id="PTHR43884:SF12">
    <property type="entry name" value="ISOVALERYL-COA DEHYDROGENASE, MITOCHONDRIAL-RELATED"/>
    <property type="match status" value="1"/>
</dbReference>
<organism evidence="2 3">
    <name type="scientific">Oxalicibacterium faecigallinarum</name>
    <dbReference type="NCBI Taxonomy" id="573741"/>
    <lineage>
        <taxon>Bacteria</taxon>
        <taxon>Pseudomonadati</taxon>
        <taxon>Pseudomonadota</taxon>
        <taxon>Betaproteobacteria</taxon>
        <taxon>Burkholderiales</taxon>
        <taxon>Oxalobacteraceae</taxon>
        <taxon>Oxalicibacterium</taxon>
    </lineage>
</organism>
<evidence type="ECO:0000313" key="2">
    <source>
        <dbReference type="EMBL" id="GGI18544.1"/>
    </source>
</evidence>
<keyword evidence="3" id="KW-1185">Reference proteome</keyword>
<protein>
    <recommendedName>
        <fullName evidence="1">Acyl-CoA dehydrogenase/oxidase N-terminal domain-containing protein</fullName>
    </recommendedName>
</protein>
<dbReference type="AlphaFoldDB" id="A0A8J3F320"/>
<dbReference type="Gene3D" id="2.40.110.10">
    <property type="entry name" value="Butyryl-CoA Dehydrogenase, subunit A, domain 2"/>
    <property type="match status" value="1"/>
</dbReference>
<sequence>MILPTTLQTWLQAQSDTLDRSQDLASEVLPKLSEAGLFGVGVPQQYGGSGGDVRDAIHAIADVAEYSLTAAFVLWGHRTFIEYLLHSPNQVLAERWIARLAKGERAGATGLSNAMKFLSGIESLQITATPEQDGFQLEGSLAWVTNLRKEGFIAAAAVASSKDAPPAIVCFCNETEGVQRSADLDLMALRSSNTAAVKLKAVHISEDEVIHSNAREYLPGVRPGFLGMQCGMSIGLARASLRAAEALCAATRSQLNGRVSELQQQLNDVVEAMTAGILDGSFKTKAAGLFRIRITLAEIVQQAVMLELQASGGRAYLQDNDRNFARRWRESAFIPIVTPSLTQLQIELQKQAATSGA</sequence>
<comment type="caution">
    <text evidence="2">The sequence shown here is derived from an EMBL/GenBank/DDBJ whole genome shotgun (WGS) entry which is preliminary data.</text>
</comment>
<reference evidence="3" key="1">
    <citation type="journal article" date="2019" name="Int. J. Syst. Evol. Microbiol.">
        <title>The Global Catalogue of Microorganisms (GCM) 10K type strain sequencing project: providing services to taxonomists for standard genome sequencing and annotation.</title>
        <authorList>
            <consortium name="The Broad Institute Genomics Platform"/>
            <consortium name="The Broad Institute Genome Sequencing Center for Infectious Disease"/>
            <person name="Wu L."/>
            <person name="Ma J."/>
        </authorList>
    </citation>
    <scope>NUCLEOTIDE SEQUENCE [LARGE SCALE GENOMIC DNA]</scope>
    <source>
        <strain evidence="3">CCM 2767</strain>
    </source>
</reference>
<dbReference type="Gene3D" id="1.10.540.10">
    <property type="entry name" value="Acyl-CoA dehydrogenase/oxidase, N-terminal domain"/>
    <property type="match status" value="1"/>
</dbReference>
<accession>A0A8J3F320</accession>
<evidence type="ECO:0000259" key="1">
    <source>
        <dbReference type="Pfam" id="PF02771"/>
    </source>
</evidence>
<dbReference type="InterPro" id="IPR009100">
    <property type="entry name" value="AcylCoA_DH/oxidase_NM_dom_sf"/>
</dbReference>
<feature type="domain" description="Acyl-CoA dehydrogenase/oxidase N-terminal" evidence="1">
    <location>
        <begin position="13"/>
        <end position="104"/>
    </location>
</feature>
<dbReference type="InterPro" id="IPR037069">
    <property type="entry name" value="AcylCoA_DH/ox_N_sf"/>
</dbReference>
<dbReference type="InterPro" id="IPR013786">
    <property type="entry name" value="AcylCoA_DH/ox_N"/>
</dbReference>
<name>A0A8J3F320_9BURK</name>
<gene>
    <name evidence="2" type="ORF">GCM10008066_14550</name>
</gene>
<dbReference type="RefSeq" id="WP_188380579.1">
    <property type="nucleotide sequence ID" value="NZ_BMDI01000001.1"/>
</dbReference>
<dbReference type="EMBL" id="BMDI01000001">
    <property type="protein sequence ID" value="GGI18544.1"/>
    <property type="molecule type" value="Genomic_DNA"/>
</dbReference>
<dbReference type="PANTHER" id="PTHR43884">
    <property type="entry name" value="ACYL-COA DEHYDROGENASE"/>
    <property type="match status" value="1"/>
</dbReference>
<proteinExistence type="predicted"/>
<dbReference type="InterPro" id="IPR046373">
    <property type="entry name" value="Acyl-CoA_Oxase/DH_mid-dom_sf"/>
</dbReference>